<reference evidence="1 2" key="1">
    <citation type="submission" date="2018-04" db="EMBL/GenBank/DDBJ databases">
        <title>Altererythrobacter sp. HME9302 genome sequencing and assembly.</title>
        <authorList>
            <person name="Kang H."/>
            <person name="Kim H."/>
            <person name="Joh K."/>
        </authorList>
    </citation>
    <scope>NUCLEOTIDE SEQUENCE [LARGE SCALE GENOMIC DNA]</scope>
    <source>
        <strain evidence="1 2">HME9302</strain>
    </source>
</reference>
<dbReference type="AlphaFoldDB" id="A0A369Q9C8"/>
<dbReference type="EMBL" id="QBKA01000002">
    <property type="protein sequence ID" value="RDC59786.1"/>
    <property type="molecule type" value="Genomic_DNA"/>
</dbReference>
<evidence type="ECO:0000313" key="2">
    <source>
        <dbReference type="Proteomes" id="UP000253727"/>
    </source>
</evidence>
<dbReference type="Gene3D" id="3.30.2000.20">
    <property type="match status" value="1"/>
</dbReference>
<comment type="caution">
    <text evidence="1">The sequence shown here is derived from an EMBL/GenBank/DDBJ whole genome shotgun (WGS) entry which is preliminary data.</text>
</comment>
<organism evidence="1 2">
    <name type="scientific">Alteripontixanthobacter maritimus</name>
    <dbReference type="NCBI Taxonomy" id="2161824"/>
    <lineage>
        <taxon>Bacteria</taxon>
        <taxon>Pseudomonadati</taxon>
        <taxon>Pseudomonadota</taxon>
        <taxon>Alphaproteobacteria</taxon>
        <taxon>Sphingomonadales</taxon>
        <taxon>Erythrobacteraceae</taxon>
        <taxon>Alteripontixanthobacter</taxon>
    </lineage>
</organism>
<accession>A0A369Q9C8</accession>
<proteinExistence type="predicted"/>
<dbReference type="OrthoDB" id="7858762at2"/>
<gene>
    <name evidence="1" type="ORF">HME9302_00981</name>
</gene>
<sequence length="129" mass="13984">MNAIEKAIGQHLAGMTNCPPIAWPNKDFTPNGTYIEFRHAPNERRDDTIDAAGAYQIGLVLLTVVSAKDVFTTAANDTASAIMDRFPKGLRLTAGGETVLIYDPVSPGTGFPDGAYWRQPLTVPYLTED</sequence>
<keyword evidence="2" id="KW-1185">Reference proteome</keyword>
<dbReference type="RefSeq" id="WP_115366085.1">
    <property type="nucleotide sequence ID" value="NZ_QBKA01000002.1"/>
</dbReference>
<dbReference type="InterPro" id="IPR025395">
    <property type="entry name" value="Phage_tail_terminator-like"/>
</dbReference>
<protein>
    <submittedName>
        <fullName evidence="1">Uncharacterized protein</fullName>
    </submittedName>
</protein>
<dbReference type="Proteomes" id="UP000253727">
    <property type="component" value="Unassembled WGS sequence"/>
</dbReference>
<evidence type="ECO:0000313" key="1">
    <source>
        <dbReference type="EMBL" id="RDC59786.1"/>
    </source>
</evidence>
<name>A0A369Q9C8_9SPHN</name>
<dbReference type="Pfam" id="PF13554">
    <property type="entry name" value="Phage_tail_terminator_5"/>
    <property type="match status" value="1"/>
</dbReference>